<dbReference type="Proteomes" id="UP000037460">
    <property type="component" value="Unassembled WGS sequence"/>
</dbReference>
<dbReference type="EMBL" id="JWZX01001139">
    <property type="protein sequence ID" value="KOO34668.1"/>
    <property type="molecule type" value="Genomic_DNA"/>
</dbReference>
<reference evidence="2" key="1">
    <citation type="journal article" date="2015" name="PLoS Genet.">
        <title>Genome Sequence and Transcriptome Analyses of Chrysochromulina tobin: Metabolic Tools for Enhanced Algal Fitness in the Prominent Order Prymnesiales (Haptophyceae).</title>
        <authorList>
            <person name="Hovde B.T."/>
            <person name="Deodato C.R."/>
            <person name="Hunsperger H.M."/>
            <person name="Ryken S.A."/>
            <person name="Yost W."/>
            <person name="Jha R.K."/>
            <person name="Patterson J."/>
            <person name="Monnat R.J. Jr."/>
            <person name="Barlow S.B."/>
            <person name="Starkenburg S.R."/>
            <person name="Cattolico R.A."/>
        </authorList>
    </citation>
    <scope>NUCLEOTIDE SEQUENCE</scope>
    <source>
        <strain evidence="2">CCMP291</strain>
    </source>
</reference>
<name>A0A0M0K8E8_9EUKA</name>
<gene>
    <name evidence="1" type="ORF">Ctob_009280</name>
</gene>
<organism evidence="1 2">
    <name type="scientific">Chrysochromulina tobinii</name>
    <dbReference type="NCBI Taxonomy" id="1460289"/>
    <lineage>
        <taxon>Eukaryota</taxon>
        <taxon>Haptista</taxon>
        <taxon>Haptophyta</taxon>
        <taxon>Prymnesiophyceae</taxon>
        <taxon>Prymnesiales</taxon>
        <taxon>Chrysochromulinaceae</taxon>
        <taxon>Chrysochromulina</taxon>
    </lineage>
</organism>
<comment type="caution">
    <text evidence="1">The sequence shown here is derived from an EMBL/GenBank/DDBJ whole genome shotgun (WGS) entry which is preliminary data.</text>
</comment>
<evidence type="ECO:0008006" key="3">
    <source>
        <dbReference type="Google" id="ProtNLM"/>
    </source>
</evidence>
<accession>A0A0M0K8E8</accession>
<evidence type="ECO:0000313" key="1">
    <source>
        <dbReference type="EMBL" id="KOO34668.1"/>
    </source>
</evidence>
<evidence type="ECO:0000313" key="2">
    <source>
        <dbReference type="Proteomes" id="UP000037460"/>
    </source>
</evidence>
<dbReference type="AlphaFoldDB" id="A0A0M0K8E8"/>
<keyword evidence="2" id="KW-1185">Reference proteome</keyword>
<protein>
    <recommendedName>
        <fullName evidence="3">PLAC8 family protein</fullName>
    </recommendedName>
</protein>
<sequence length="279" mass="29928">MADHGLIQVIVPQGVYGGNQLTVEVDGQFMNVTVPAGLRPGQLFHVNPAPPVVHAQPGIAFGAPISSAAPVPAVMDDIQILKGAQHSPAIVMAVPVSNSYYVQNYAQNAIMNAPRQLSSIQAGNGSESWGETYSCLSQPLPGCLYVTFCHCCAVCDMGDMIGDQVMVGTRERQPAPNFFNCPSQIQNLLTYLQVSGIPIGLCIGMVTCPDKTWCIYDANMLKATAVALNKSSASPGPCDDPFWQMCCPCTAPCTFCLMYHELKEKRRIVELRPAHGPLA</sequence>
<proteinExistence type="predicted"/>